<dbReference type="SUPFAM" id="SSF51658">
    <property type="entry name" value="Xylose isomerase-like"/>
    <property type="match status" value="1"/>
</dbReference>
<evidence type="ECO:0000259" key="1">
    <source>
        <dbReference type="Pfam" id="PF01261"/>
    </source>
</evidence>
<organism evidence="2 3">
    <name type="scientific">Paenibacillus hemerocallicola</name>
    <dbReference type="NCBI Taxonomy" id="1172614"/>
    <lineage>
        <taxon>Bacteria</taxon>
        <taxon>Bacillati</taxon>
        <taxon>Bacillota</taxon>
        <taxon>Bacilli</taxon>
        <taxon>Bacillales</taxon>
        <taxon>Paenibacillaceae</taxon>
        <taxon>Paenibacillus</taxon>
    </lineage>
</organism>
<accession>A0A5C4T545</accession>
<dbReference type="OrthoDB" id="9779184at2"/>
<dbReference type="EMBL" id="VDCQ01000032">
    <property type="protein sequence ID" value="TNJ64191.1"/>
    <property type="molecule type" value="Genomic_DNA"/>
</dbReference>
<evidence type="ECO:0000313" key="3">
    <source>
        <dbReference type="Proteomes" id="UP000307943"/>
    </source>
</evidence>
<dbReference type="AlphaFoldDB" id="A0A5C4T545"/>
<dbReference type="Pfam" id="PF01261">
    <property type="entry name" value="AP_endonuc_2"/>
    <property type="match status" value="1"/>
</dbReference>
<sequence>MPHSIGVRLTRGIAMGNERETWREWFAWMAQSGFRVVDVPELTDEMKRDTEEAGLAIGTFDVGALQVARLFSKDEQKRYEALEGVRQSIQAAASRGGKLCFMCLKPEDPTTTRQESFELFKEMFPGLLASAEQAGVALVLEGWPGNAPYYPTIGCTPEMLRAMFEAVPSPALQLNYDPSHLVRLGIDSIRFLREFSGRIGHVHAKDCVILPENVYLYGRHQPPVFGHAIKSSEGPWRYTIPGEGEADWAAIAFELDLSGYGGAVTIELEDHRYKGSVEEHRRGLVKSLQHLSRFFA</sequence>
<keyword evidence="3" id="KW-1185">Reference proteome</keyword>
<reference evidence="2 3" key="1">
    <citation type="submission" date="2019-05" db="EMBL/GenBank/DDBJ databases">
        <title>We sequenced the genome of Paenibacillus hemerocallicola KCTC 33185 for further insight into its adaptation and study the phylogeny of Paenibacillus.</title>
        <authorList>
            <person name="Narsing Rao M.P."/>
        </authorList>
    </citation>
    <scope>NUCLEOTIDE SEQUENCE [LARGE SCALE GENOMIC DNA]</scope>
    <source>
        <strain evidence="2 3">KCTC 33185</strain>
    </source>
</reference>
<dbReference type="PANTHER" id="PTHR12110:SF21">
    <property type="entry name" value="XYLOSE ISOMERASE-LIKE TIM BARREL DOMAIN-CONTAINING PROTEIN"/>
    <property type="match status" value="1"/>
</dbReference>
<dbReference type="RefSeq" id="WP_139604291.1">
    <property type="nucleotide sequence ID" value="NZ_VDCQ01000032.1"/>
</dbReference>
<dbReference type="InterPro" id="IPR013022">
    <property type="entry name" value="Xyl_isomerase-like_TIM-brl"/>
</dbReference>
<dbReference type="GO" id="GO:0016853">
    <property type="term" value="F:isomerase activity"/>
    <property type="evidence" value="ECO:0007669"/>
    <property type="project" value="UniProtKB-KW"/>
</dbReference>
<dbReference type="InterPro" id="IPR050312">
    <property type="entry name" value="IolE/XylAMocC-like"/>
</dbReference>
<dbReference type="InterPro" id="IPR036237">
    <property type="entry name" value="Xyl_isomerase-like_sf"/>
</dbReference>
<feature type="domain" description="Xylose isomerase-like TIM barrel" evidence="1">
    <location>
        <begin position="33"/>
        <end position="291"/>
    </location>
</feature>
<keyword evidence="2" id="KW-0413">Isomerase</keyword>
<name>A0A5C4T545_9BACL</name>
<proteinExistence type="predicted"/>
<gene>
    <name evidence="2" type="ORF">FE784_21480</name>
</gene>
<dbReference type="Proteomes" id="UP000307943">
    <property type="component" value="Unassembled WGS sequence"/>
</dbReference>
<protein>
    <submittedName>
        <fullName evidence="2">Sugar phosphate isomerase/epimerase</fullName>
    </submittedName>
</protein>
<evidence type="ECO:0000313" key="2">
    <source>
        <dbReference type="EMBL" id="TNJ64191.1"/>
    </source>
</evidence>
<comment type="caution">
    <text evidence="2">The sequence shown here is derived from an EMBL/GenBank/DDBJ whole genome shotgun (WGS) entry which is preliminary data.</text>
</comment>
<dbReference type="Gene3D" id="3.20.20.150">
    <property type="entry name" value="Divalent-metal-dependent TIM barrel enzymes"/>
    <property type="match status" value="1"/>
</dbReference>
<dbReference type="PANTHER" id="PTHR12110">
    <property type="entry name" value="HYDROXYPYRUVATE ISOMERASE"/>
    <property type="match status" value="1"/>
</dbReference>